<dbReference type="EMBL" id="LGRX02005738">
    <property type="protein sequence ID" value="KAK3277956.1"/>
    <property type="molecule type" value="Genomic_DNA"/>
</dbReference>
<name>A0AAE0GI82_9CHLO</name>
<reference evidence="1 2" key="1">
    <citation type="journal article" date="2015" name="Genome Biol. Evol.">
        <title>Comparative Genomics of a Bacterivorous Green Alga Reveals Evolutionary Causalities and Consequences of Phago-Mixotrophic Mode of Nutrition.</title>
        <authorList>
            <person name="Burns J.A."/>
            <person name="Paasch A."/>
            <person name="Narechania A."/>
            <person name="Kim E."/>
        </authorList>
    </citation>
    <scope>NUCLEOTIDE SEQUENCE [LARGE SCALE GENOMIC DNA]</scope>
    <source>
        <strain evidence="1 2">PLY_AMNH</strain>
    </source>
</reference>
<protein>
    <submittedName>
        <fullName evidence="1">Uncharacterized protein</fullName>
    </submittedName>
</protein>
<evidence type="ECO:0000313" key="1">
    <source>
        <dbReference type="EMBL" id="KAK3277956.1"/>
    </source>
</evidence>
<comment type="caution">
    <text evidence="1">The sequence shown here is derived from an EMBL/GenBank/DDBJ whole genome shotgun (WGS) entry which is preliminary data.</text>
</comment>
<accession>A0AAE0GI82</accession>
<keyword evidence="2" id="KW-1185">Reference proteome</keyword>
<organism evidence="1 2">
    <name type="scientific">Cymbomonas tetramitiformis</name>
    <dbReference type="NCBI Taxonomy" id="36881"/>
    <lineage>
        <taxon>Eukaryota</taxon>
        <taxon>Viridiplantae</taxon>
        <taxon>Chlorophyta</taxon>
        <taxon>Pyramimonadophyceae</taxon>
        <taxon>Pyramimonadales</taxon>
        <taxon>Pyramimonadaceae</taxon>
        <taxon>Cymbomonas</taxon>
    </lineage>
</organism>
<dbReference type="AlphaFoldDB" id="A0AAE0GI82"/>
<dbReference type="Proteomes" id="UP001190700">
    <property type="component" value="Unassembled WGS sequence"/>
</dbReference>
<sequence>MIYYGEKPVRFLGWSWNEVKRLSLREIKHLKQELRNKRLYGYSEVSETVCNRLPDFRVCAHSSGGLTLPGFRRMLEESAGTMSLCLSVNFFPAESVDSSSIQGGFAASRPSTEYFVGNMDMLRKAALDAESNSGTQASDRAK</sequence>
<feature type="non-terminal residue" evidence="1">
    <location>
        <position position="142"/>
    </location>
</feature>
<gene>
    <name evidence="1" type="ORF">CYMTET_14075</name>
</gene>
<evidence type="ECO:0000313" key="2">
    <source>
        <dbReference type="Proteomes" id="UP001190700"/>
    </source>
</evidence>
<proteinExistence type="predicted"/>